<protein>
    <recommendedName>
        <fullName evidence="2">DNA ligase (ATP)</fullName>
        <ecNumber evidence="2">6.5.1.1</ecNumber>
    </recommendedName>
    <alternativeName>
        <fullName evidence="19">NHEJ DNA polymerase</fullName>
    </alternativeName>
</protein>
<comment type="catalytic activity">
    <reaction evidence="20">
        <text>ATP + (deoxyribonucleotide)n-3'-hydroxyl + 5'-phospho-(deoxyribonucleotide)m = (deoxyribonucleotide)n+m + AMP + diphosphate.</text>
        <dbReference type="EC" id="6.5.1.1"/>
    </reaction>
</comment>
<dbReference type="NCBIfam" id="TIGR02777">
    <property type="entry name" value="LigD_PE_dom"/>
    <property type="match status" value="1"/>
</dbReference>
<evidence type="ECO:0000256" key="3">
    <source>
        <dbReference type="ARBA" id="ARBA00022598"/>
    </source>
</evidence>
<feature type="compositionally biased region" description="Basic and acidic residues" evidence="21">
    <location>
        <begin position="155"/>
        <end position="175"/>
    </location>
</feature>
<keyword evidence="16" id="KW-0234">DNA repair</keyword>
<dbReference type="Gene3D" id="3.30.470.30">
    <property type="entry name" value="DNA ligase/mRNA capping enzyme"/>
    <property type="match status" value="1"/>
</dbReference>
<dbReference type="GO" id="GO:0016874">
    <property type="term" value="F:ligase activity"/>
    <property type="evidence" value="ECO:0007669"/>
    <property type="project" value="UniProtKB-KW"/>
</dbReference>
<keyword evidence="13" id="KW-0239">DNA-directed DNA polymerase</keyword>
<dbReference type="CDD" id="cd07906">
    <property type="entry name" value="Adenylation_DNA_ligase_LigD_LigC"/>
    <property type="match status" value="1"/>
</dbReference>
<keyword evidence="5" id="KW-0548">Nucleotidyltransferase</keyword>
<dbReference type="CDD" id="cd07971">
    <property type="entry name" value="OBF_DNA_ligase_LigD"/>
    <property type="match status" value="1"/>
</dbReference>
<dbReference type="NCBIfam" id="TIGR02778">
    <property type="entry name" value="ligD_pol"/>
    <property type="match status" value="1"/>
</dbReference>
<keyword evidence="4" id="KW-0808">Transferase</keyword>
<keyword evidence="15" id="KW-0233">DNA recombination</keyword>
<dbReference type="InterPro" id="IPR052171">
    <property type="entry name" value="NHEJ_LigD"/>
</dbReference>
<organism evidence="23 24">
    <name type="scientific">Chitiniphilus shinanonensis</name>
    <dbReference type="NCBI Taxonomy" id="553088"/>
    <lineage>
        <taxon>Bacteria</taxon>
        <taxon>Pseudomonadati</taxon>
        <taxon>Pseudomonadota</taxon>
        <taxon>Betaproteobacteria</taxon>
        <taxon>Neisseriales</taxon>
        <taxon>Chitinibacteraceae</taxon>
        <taxon>Chitiniphilus</taxon>
    </lineage>
</organism>
<dbReference type="PROSITE" id="PS50160">
    <property type="entry name" value="DNA_LIGASE_A3"/>
    <property type="match status" value="1"/>
</dbReference>
<dbReference type="InterPro" id="IPR033651">
    <property type="entry name" value="PaeLigD_Pol-like"/>
</dbReference>
<evidence type="ECO:0000256" key="13">
    <source>
        <dbReference type="ARBA" id="ARBA00022932"/>
    </source>
</evidence>
<evidence type="ECO:0000256" key="11">
    <source>
        <dbReference type="ARBA" id="ARBA00022839"/>
    </source>
</evidence>
<keyword evidence="17" id="KW-0464">Manganese</keyword>
<evidence type="ECO:0000256" key="21">
    <source>
        <dbReference type="SAM" id="MobiDB-lite"/>
    </source>
</evidence>
<feature type="region of interest" description="Disordered" evidence="21">
    <location>
        <begin position="155"/>
        <end position="198"/>
    </location>
</feature>
<dbReference type="Gene3D" id="2.40.50.140">
    <property type="entry name" value="Nucleic acid-binding proteins"/>
    <property type="match status" value="1"/>
</dbReference>
<sequence>MSLERYHRKRDFTQTPEPRGSVAESGDTLAFFIQKHAARRLHYDFRLELGGTLKSWAVPKGPSLDPHDKRLAVHVEDHPLDYGDFEGTIPARQYGAGSVLLWDRGTWTPHGDAEAGYRKGHLRFTLHGEKLSGEWALVRMASRDDKQDNWLLIKADDDTARHGPDAEITEQRPDSVKALAPPPSEASEPRPRRAPRSRAAELPVLVEPQLASLVAQVPGGDGWLAEVKYDGYRILARIDGDGQVALFSRNGNDWTRRMPGIARAVAALGARDGWLDGEVVAIDRQGRISFQALQNAFADQGPPARLVYYLFDLLYLNGKDQREQPQRERKRRLQRLLRDVGDASPLRYSDHLDGQLDDVFHHACLHGLEGVVLKRADAPYRPARTRNWLKVKCSQRQEFVIGGYTDPSGSRQGFGALLLGVHDADGALRYAGRVGTGFNEATLASLTARLKALEQKKPAFDAPPRGREAAGAHWVKPTLVAEVRFADWTEQGLLRQASFIGLREDKPPAAITRERPQATPAPEAPARQQLVEQRSKGPRQADAVVAGVTITHPSRVVYAEGELTKLDLARYYERVAGHLLPHLRNRPLSLVRCPQGSAHGCFFQKHLGDALPDSVQAVSVPTGDGDTATYMMVDDLPALIGLVQYGVMEFHTWGARGDAPERPDRLIFDLDPAPDVAWAQVKEAAQLTRALLEYLGLRCFLKTTGGKGLHVEVPLIRGPGWDEAKAFARGVAEHLAAEIPQRFTTKLAKNRRGGRIFIDYLRNALGATAVAAFSTRARPGAPVAVPLFWEELEQGIQSADFTVRNLDARLRDTADPWADYHDARRRLTDAMRRTLADAAARRG</sequence>
<dbReference type="InterPro" id="IPR014144">
    <property type="entry name" value="LigD_PE_domain"/>
</dbReference>
<dbReference type="RefSeq" id="WP_018747652.1">
    <property type="nucleotide sequence ID" value="NZ_BSOZ01000074.1"/>
</dbReference>
<evidence type="ECO:0000256" key="12">
    <source>
        <dbReference type="ARBA" id="ARBA00022840"/>
    </source>
</evidence>
<keyword evidence="14" id="KW-0238">DNA-binding</keyword>
<keyword evidence="8" id="KW-0547">Nucleotide-binding</keyword>
<evidence type="ECO:0000256" key="7">
    <source>
        <dbReference type="ARBA" id="ARBA00022723"/>
    </source>
</evidence>
<evidence type="ECO:0000256" key="8">
    <source>
        <dbReference type="ARBA" id="ARBA00022741"/>
    </source>
</evidence>
<dbReference type="PANTHER" id="PTHR42705">
    <property type="entry name" value="BIFUNCTIONAL NON-HOMOLOGOUS END JOINING PROTEIN LIGD"/>
    <property type="match status" value="1"/>
</dbReference>
<comment type="cofactor">
    <cofactor evidence="1">
        <name>Mn(2+)</name>
        <dbReference type="ChEBI" id="CHEBI:29035"/>
    </cofactor>
</comment>
<evidence type="ECO:0000256" key="4">
    <source>
        <dbReference type="ARBA" id="ARBA00022679"/>
    </source>
</evidence>
<evidence type="ECO:0000256" key="17">
    <source>
        <dbReference type="ARBA" id="ARBA00023211"/>
    </source>
</evidence>
<feature type="region of interest" description="Disordered" evidence="21">
    <location>
        <begin position="1"/>
        <end position="23"/>
    </location>
</feature>
<dbReference type="InterPro" id="IPR012310">
    <property type="entry name" value="DNA_ligase_ATP-dep_cent"/>
</dbReference>
<gene>
    <name evidence="23" type="ORF">GCM10007860_30660</name>
</gene>
<dbReference type="Pfam" id="PF04679">
    <property type="entry name" value="DNA_ligase_A_C"/>
    <property type="match status" value="1"/>
</dbReference>
<evidence type="ECO:0000256" key="9">
    <source>
        <dbReference type="ARBA" id="ARBA00022763"/>
    </source>
</evidence>
<keyword evidence="24" id="KW-1185">Reference proteome</keyword>
<feature type="region of interest" description="Disordered" evidence="21">
    <location>
        <begin position="505"/>
        <end position="538"/>
    </location>
</feature>
<evidence type="ECO:0000256" key="2">
    <source>
        <dbReference type="ARBA" id="ARBA00012727"/>
    </source>
</evidence>
<dbReference type="Gene3D" id="3.90.920.10">
    <property type="entry name" value="DNA primase, PRIM domain"/>
    <property type="match status" value="1"/>
</dbReference>
<feature type="compositionally biased region" description="Basic residues" evidence="21">
    <location>
        <begin position="1"/>
        <end position="10"/>
    </location>
</feature>
<dbReference type="NCBIfam" id="TIGR02779">
    <property type="entry name" value="NHEJ_ligase_lig"/>
    <property type="match status" value="1"/>
</dbReference>
<keyword evidence="10" id="KW-0378">Hydrolase</keyword>
<dbReference type="EC" id="6.5.1.1" evidence="2"/>
<dbReference type="EMBL" id="BSOZ01000074">
    <property type="protein sequence ID" value="GLS05904.1"/>
    <property type="molecule type" value="Genomic_DNA"/>
</dbReference>
<evidence type="ECO:0000256" key="16">
    <source>
        <dbReference type="ARBA" id="ARBA00023204"/>
    </source>
</evidence>
<evidence type="ECO:0000313" key="23">
    <source>
        <dbReference type="EMBL" id="GLS05904.1"/>
    </source>
</evidence>
<dbReference type="Pfam" id="PF21686">
    <property type="entry name" value="LigD_Prim-Pol"/>
    <property type="match status" value="1"/>
</dbReference>
<dbReference type="InterPro" id="IPR014145">
    <property type="entry name" value="LigD_pol_dom"/>
</dbReference>
<evidence type="ECO:0000259" key="22">
    <source>
        <dbReference type="PROSITE" id="PS50160"/>
    </source>
</evidence>
<dbReference type="Pfam" id="PF13298">
    <property type="entry name" value="LigD_N"/>
    <property type="match status" value="1"/>
</dbReference>
<keyword evidence="11" id="KW-0269">Exonuclease</keyword>
<dbReference type="SUPFAM" id="SSF56091">
    <property type="entry name" value="DNA ligase/mRNA capping enzyme, catalytic domain"/>
    <property type="match status" value="1"/>
</dbReference>
<evidence type="ECO:0000256" key="19">
    <source>
        <dbReference type="ARBA" id="ARBA00029943"/>
    </source>
</evidence>
<evidence type="ECO:0000256" key="10">
    <source>
        <dbReference type="ARBA" id="ARBA00022801"/>
    </source>
</evidence>
<evidence type="ECO:0000256" key="14">
    <source>
        <dbReference type="ARBA" id="ARBA00023125"/>
    </source>
</evidence>
<evidence type="ECO:0000256" key="1">
    <source>
        <dbReference type="ARBA" id="ARBA00001936"/>
    </source>
</evidence>
<dbReference type="InterPro" id="IPR012309">
    <property type="entry name" value="DNA_ligase_ATP-dep_C"/>
</dbReference>
<dbReference type="NCBIfam" id="TIGR02776">
    <property type="entry name" value="NHEJ_ligase_prk"/>
    <property type="match status" value="1"/>
</dbReference>
<evidence type="ECO:0000313" key="24">
    <source>
        <dbReference type="Proteomes" id="UP001156836"/>
    </source>
</evidence>
<feature type="compositionally biased region" description="Basic and acidic residues" evidence="21">
    <location>
        <begin position="505"/>
        <end position="516"/>
    </location>
</feature>
<dbReference type="Proteomes" id="UP001156836">
    <property type="component" value="Unassembled WGS sequence"/>
</dbReference>
<reference evidence="24" key="1">
    <citation type="journal article" date="2019" name="Int. J. Syst. Evol. Microbiol.">
        <title>The Global Catalogue of Microorganisms (GCM) 10K type strain sequencing project: providing services to taxonomists for standard genome sequencing and annotation.</title>
        <authorList>
            <consortium name="The Broad Institute Genomics Platform"/>
            <consortium name="The Broad Institute Genome Sequencing Center for Infectious Disease"/>
            <person name="Wu L."/>
            <person name="Ma J."/>
        </authorList>
    </citation>
    <scope>NUCLEOTIDE SEQUENCE [LARGE SCALE GENOMIC DNA]</scope>
    <source>
        <strain evidence="24">NBRC 104970</strain>
    </source>
</reference>
<dbReference type="SUPFAM" id="SSF50249">
    <property type="entry name" value="Nucleic acid-binding proteins"/>
    <property type="match status" value="1"/>
</dbReference>
<keyword evidence="9" id="KW-0227">DNA damage</keyword>
<keyword evidence="6" id="KW-0540">Nuclease</keyword>
<keyword evidence="7" id="KW-0479">Metal-binding</keyword>
<proteinExistence type="predicted"/>
<name>A0ABQ6C1N2_9NEIS</name>
<keyword evidence="12" id="KW-0067">ATP-binding</keyword>
<keyword evidence="18" id="KW-0511">Multifunctional enzyme</keyword>
<evidence type="ECO:0000256" key="18">
    <source>
        <dbReference type="ARBA" id="ARBA00023268"/>
    </source>
</evidence>
<evidence type="ECO:0000256" key="5">
    <source>
        <dbReference type="ARBA" id="ARBA00022695"/>
    </source>
</evidence>
<evidence type="ECO:0000256" key="15">
    <source>
        <dbReference type="ARBA" id="ARBA00023172"/>
    </source>
</evidence>
<dbReference type="Gene3D" id="3.30.1490.70">
    <property type="match status" value="1"/>
</dbReference>
<keyword evidence="3 23" id="KW-0436">Ligase</keyword>
<comment type="caution">
    <text evidence="23">The sequence shown here is derived from an EMBL/GenBank/DDBJ whole genome shotgun (WGS) entry which is preliminary data.</text>
</comment>
<accession>A0ABQ6C1N2</accession>
<dbReference type="InterPro" id="IPR014146">
    <property type="entry name" value="LigD_ligase_dom"/>
</dbReference>
<feature type="domain" description="ATP-dependent DNA ligase family profile" evidence="22">
    <location>
        <begin position="304"/>
        <end position="406"/>
    </location>
</feature>
<dbReference type="PANTHER" id="PTHR42705:SF2">
    <property type="entry name" value="BIFUNCTIONAL NON-HOMOLOGOUS END JOINING PROTEIN LIGD"/>
    <property type="match status" value="1"/>
</dbReference>
<dbReference type="Pfam" id="PF01068">
    <property type="entry name" value="DNA_ligase_A_M"/>
    <property type="match status" value="1"/>
</dbReference>
<evidence type="ECO:0000256" key="20">
    <source>
        <dbReference type="ARBA" id="ARBA00034003"/>
    </source>
</evidence>
<evidence type="ECO:0000256" key="6">
    <source>
        <dbReference type="ARBA" id="ARBA00022722"/>
    </source>
</evidence>
<dbReference type="InterPro" id="IPR012340">
    <property type="entry name" value="NA-bd_OB-fold"/>
</dbReference>
<dbReference type="InterPro" id="IPR014143">
    <property type="entry name" value="NHEJ_ligase_prk"/>
</dbReference>
<dbReference type="CDD" id="cd04862">
    <property type="entry name" value="PaeLigD_Pol_like"/>
    <property type="match status" value="1"/>
</dbReference>